<name>A0A520S3B9_9GAMM</name>
<dbReference type="InterPro" id="IPR003673">
    <property type="entry name" value="CoA-Trfase_fam_III"/>
</dbReference>
<dbReference type="InterPro" id="IPR044855">
    <property type="entry name" value="CoA-Trfase_III_dom3_sf"/>
</dbReference>
<dbReference type="PANTHER" id="PTHR48228:SF5">
    <property type="entry name" value="ALPHA-METHYLACYL-COA RACEMASE"/>
    <property type="match status" value="1"/>
</dbReference>
<dbReference type="InterPro" id="IPR023606">
    <property type="entry name" value="CoA-Trfase_III_dom_1_sf"/>
</dbReference>
<protein>
    <submittedName>
        <fullName evidence="1">CoA transferase</fullName>
    </submittedName>
</protein>
<dbReference type="Proteomes" id="UP000316199">
    <property type="component" value="Unassembled WGS sequence"/>
</dbReference>
<dbReference type="Gene3D" id="3.40.50.10540">
    <property type="entry name" value="Crotonobetainyl-coa:carnitine coa-transferase, domain 1"/>
    <property type="match status" value="1"/>
</dbReference>
<gene>
    <name evidence="1" type="ORF">EVA68_02715</name>
</gene>
<evidence type="ECO:0000313" key="1">
    <source>
        <dbReference type="EMBL" id="RZO76951.1"/>
    </source>
</evidence>
<dbReference type="AlphaFoldDB" id="A0A520S3B9"/>
<dbReference type="PANTHER" id="PTHR48228">
    <property type="entry name" value="SUCCINYL-COA--D-CITRAMALATE COA-TRANSFERASE"/>
    <property type="match status" value="1"/>
</dbReference>
<dbReference type="InterPro" id="IPR050509">
    <property type="entry name" value="CoA-transferase_III"/>
</dbReference>
<dbReference type="EMBL" id="SHAG01000006">
    <property type="protein sequence ID" value="RZO76951.1"/>
    <property type="molecule type" value="Genomic_DNA"/>
</dbReference>
<sequence length="380" mass="41157">MGPLTDLKVVEFQGIGPGPYCGMMLADMGAEVIRVDRVASFAGSAKDPNVLGRGRQSIAINLKEPSGVGAALKLIDRSDILIEGFRPGVMERIGLGPDTCLVRNPSLIYGRMTGWGQTGEMSTAAGHDINYISLSGALHSIGNAGEKPIPPLNLVGDFGGGGMLLAFGILAALYERSQSGKGQVVDAAMTEGSALLMNAIFGLMNSGDWSDARGTNLLDGGSHFYNTYETSDGKFISLGSIEPQFYSLLLEKLGLDQVRNFPSQMSREDWPLLKKQFREIFKTKSRDEWDELMIGTDICYAPVLSYEEARVHPHNISRGAFFERDGFYQAAPAPRFSRTSPELPESDVPPGSHSINILRSASFSEDEIEKLIKEGVVAQN</sequence>
<evidence type="ECO:0000313" key="2">
    <source>
        <dbReference type="Proteomes" id="UP000316199"/>
    </source>
</evidence>
<organism evidence="1 2">
    <name type="scientific">OM182 bacterium</name>
    <dbReference type="NCBI Taxonomy" id="2510334"/>
    <lineage>
        <taxon>Bacteria</taxon>
        <taxon>Pseudomonadati</taxon>
        <taxon>Pseudomonadota</taxon>
        <taxon>Gammaproteobacteria</taxon>
        <taxon>OMG group</taxon>
        <taxon>OM182 clade</taxon>
    </lineage>
</organism>
<dbReference type="SUPFAM" id="SSF89796">
    <property type="entry name" value="CoA-transferase family III (CaiB/BaiF)"/>
    <property type="match status" value="1"/>
</dbReference>
<reference evidence="1 2" key="1">
    <citation type="submission" date="2019-02" db="EMBL/GenBank/DDBJ databases">
        <title>Prokaryotic population dynamics and viral predation in marine succession experiment using metagenomics: the confinement effect.</title>
        <authorList>
            <person name="Haro-Moreno J.M."/>
            <person name="Rodriguez-Valera F."/>
            <person name="Lopez-Perez M."/>
        </authorList>
    </citation>
    <scope>NUCLEOTIDE SEQUENCE [LARGE SCALE GENOMIC DNA]</scope>
    <source>
        <strain evidence="1">MED-G157</strain>
    </source>
</reference>
<dbReference type="Pfam" id="PF02515">
    <property type="entry name" value="CoA_transf_3"/>
    <property type="match status" value="1"/>
</dbReference>
<keyword evidence="1" id="KW-0808">Transferase</keyword>
<dbReference type="GO" id="GO:0016740">
    <property type="term" value="F:transferase activity"/>
    <property type="evidence" value="ECO:0007669"/>
    <property type="project" value="UniProtKB-KW"/>
</dbReference>
<comment type="caution">
    <text evidence="1">The sequence shown here is derived from an EMBL/GenBank/DDBJ whole genome shotgun (WGS) entry which is preliminary data.</text>
</comment>
<accession>A0A520S3B9</accession>
<proteinExistence type="predicted"/>
<dbReference type="Gene3D" id="3.30.1540.10">
    <property type="entry name" value="formyl-coa transferase, domain 3"/>
    <property type="match status" value="1"/>
</dbReference>